<feature type="domain" description="Aminotransferase class I/classII large" evidence="6">
    <location>
        <begin position="91"/>
        <end position="438"/>
    </location>
</feature>
<evidence type="ECO:0000313" key="7">
    <source>
        <dbReference type="EMBL" id="SKB77695.1"/>
    </source>
</evidence>
<dbReference type="PROSITE" id="PS00599">
    <property type="entry name" value="AA_TRANSFER_CLASS_2"/>
    <property type="match status" value="1"/>
</dbReference>
<protein>
    <submittedName>
        <fullName evidence="7">Glycine C-acetyltransferase</fullName>
    </submittedName>
</protein>
<dbReference type="Proteomes" id="UP000190541">
    <property type="component" value="Unassembled WGS sequence"/>
</dbReference>
<name>A0A1T5E184_9SPHI</name>
<gene>
    <name evidence="7" type="ORF">SAMN05660226_03084</name>
</gene>
<evidence type="ECO:0000256" key="4">
    <source>
        <dbReference type="ARBA" id="ARBA00022898"/>
    </source>
</evidence>
<dbReference type="GO" id="GO:0030170">
    <property type="term" value="F:pyridoxal phosphate binding"/>
    <property type="evidence" value="ECO:0007669"/>
    <property type="project" value="InterPro"/>
</dbReference>
<evidence type="ECO:0000259" key="6">
    <source>
        <dbReference type="Pfam" id="PF00155"/>
    </source>
</evidence>
<dbReference type="Pfam" id="PF00155">
    <property type="entry name" value="Aminotran_1_2"/>
    <property type="match status" value="1"/>
</dbReference>
<dbReference type="EMBL" id="FUYS01000008">
    <property type="protein sequence ID" value="SKB77695.1"/>
    <property type="molecule type" value="Genomic_DNA"/>
</dbReference>
<dbReference type="InterPro" id="IPR004839">
    <property type="entry name" value="Aminotransferase_I/II_large"/>
</dbReference>
<dbReference type="AlphaFoldDB" id="A0A1T5E184"/>
<dbReference type="InterPro" id="IPR015424">
    <property type="entry name" value="PyrdxlP-dep_Trfase"/>
</dbReference>
<comment type="pathway">
    <text evidence="2">Lipid metabolism.</text>
</comment>
<reference evidence="7 8" key="1">
    <citation type="submission" date="2017-02" db="EMBL/GenBank/DDBJ databases">
        <authorList>
            <person name="Peterson S.W."/>
        </authorList>
    </citation>
    <scope>NUCLEOTIDE SEQUENCE [LARGE SCALE GENOMIC DNA]</scope>
    <source>
        <strain evidence="7 8">DSM 22899</strain>
    </source>
</reference>
<evidence type="ECO:0000313" key="8">
    <source>
        <dbReference type="Proteomes" id="UP000190541"/>
    </source>
</evidence>
<dbReference type="Gene3D" id="3.90.1150.10">
    <property type="entry name" value="Aspartate Aminotransferase, domain 1"/>
    <property type="match status" value="1"/>
</dbReference>
<dbReference type="SUPFAM" id="SSF53383">
    <property type="entry name" value="PLP-dependent transferases"/>
    <property type="match status" value="1"/>
</dbReference>
<keyword evidence="8" id="KW-1185">Reference proteome</keyword>
<dbReference type="InterPro" id="IPR015421">
    <property type="entry name" value="PyrdxlP-dep_Trfase_major"/>
</dbReference>
<dbReference type="Gene3D" id="3.40.640.10">
    <property type="entry name" value="Type I PLP-dependent aspartate aminotransferase-like (Major domain)"/>
    <property type="match status" value="1"/>
</dbReference>
<dbReference type="GO" id="GO:0016740">
    <property type="term" value="F:transferase activity"/>
    <property type="evidence" value="ECO:0007669"/>
    <property type="project" value="UniProtKB-KW"/>
</dbReference>
<organism evidence="7 8">
    <name type="scientific">Parapedobacter luteus</name>
    <dbReference type="NCBI Taxonomy" id="623280"/>
    <lineage>
        <taxon>Bacteria</taxon>
        <taxon>Pseudomonadati</taxon>
        <taxon>Bacteroidota</taxon>
        <taxon>Sphingobacteriia</taxon>
        <taxon>Sphingobacteriales</taxon>
        <taxon>Sphingobacteriaceae</taxon>
        <taxon>Parapedobacter</taxon>
    </lineage>
</organism>
<evidence type="ECO:0000256" key="3">
    <source>
        <dbReference type="ARBA" id="ARBA00022679"/>
    </source>
</evidence>
<accession>A0A1T5E184</accession>
<evidence type="ECO:0000256" key="2">
    <source>
        <dbReference type="ARBA" id="ARBA00005189"/>
    </source>
</evidence>
<sequence>MYRCDVTLHRQNTLPDAANNQSKLAAFDLKFIFATIFVQFINRQVLDLFDKIAKNFGPIGQHYEWSHGYFSFPKLEGDIAPRMLFNGKEHLVWSLNNYLGLANHPEVREVDAKAAADFGMAYPMGARMMSGNSSYHEELEQDLATFVGKEDAFLLNYGYQGMVSIIDALLDRNDVVVYDAESHACIVDGVRLHMGKRFVYRHNDIESCEKQLIRATKLARANGGSVLLITEGVFGMSGIQGQLKEIAALKKLYGFRMLVDDAHGFGTMGPTGAGTHEEQDCIDDIDIYFGTFAKSMAGIGAFVASTKEVVTYLRYNMRSQTFAKSLPMPMVIGLKKRFELLKNSPELRERLWNVARTLQNGLRERGFDIGTTNTMVTPVFLKGDLNEATALTRDLRETHGIFCSIVVYPVIPKGLIELRLIPTAMHTLEDVNYTLEAFTAVSEKLQTGYYKQTVSLPSE</sequence>
<keyword evidence="4 5" id="KW-0663">Pyridoxal phosphate</keyword>
<evidence type="ECO:0000256" key="1">
    <source>
        <dbReference type="ARBA" id="ARBA00001933"/>
    </source>
</evidence>
<comment type="similarity">
    <text evidence="5">Belongs to the class-II pyridoxal-phosphate-dependent aminotransferase family.</text>
</comment>
<dbReference type="PANTHER" id="PTHR13693">
    <property type="entry name" value="CLASS II AMINOTRANSFERASE/8-AMINO-7-OXONONANOATE SYNTHASE"/>
    <property type="match status" value="1"/>
</dbReference>
<keyword evidence="3 7" id="KW-0808">Transferase</keyword>
<dbReference type="STRING" id="623280.SAMN05660226_03084"/>
<evidence type="ECO:0000256" key="5">
    <source>
        <dbReference type="RuleBase" id="RU003693"/>
    </source>
</evidence>
<dbReference type="InterPro" id="IPR001917">
    <property type="entry name" value="Aminotrans_II_pyridoxalP_BS"/>
</dbReference>
<dbReference type="InterPro" id="IPR015422">
    <property type="entry name" value="PyrdxlP-dep_Trfase_small"/>
</dbReference>
<proteinExistence type="inferred from homology"/>
<comment type="cofactor">
    <cofactor evidence="1 5">
        <name>pyridoxal 5'-phosphate</name>
        <dbReference type="ChEBI" id="CHEBI:597326"/>
    </cofactor>
</comment>
<dbReference type="InterPro" id="IPR050087">
    <property type="entry name" value="AON_synthase_class-II"/>
</dbReference>